<dbReference type="RefSeq" id="WP_109334429.1">
    <property type="nucleotide sequence ID" value="NZ_CP021354.1"/>
</dbReference>
<dbReference type="InterPro" id="IPR057326">
    <property type="entry name" value="KR_dom"/>
</dbReference>
<dbReference type="InterPro" id="IPR020904">
    <property type="entry name" value="Sc_DH/Rdtase_CS"/>
</dbReference>
<dbReference type="Proteomes" id="UP000245711">
    <property type="component" value="Chromosome"/>
</dbReference>
<reference evidence="4 5" key="1">
    <citation type="submission" date="2017-05" db="EMBL/GenBank/DDBJ databases">
        <title>Isolation of Rhodococcus sp. S2-17 biodegrading of BP-3.</title>
        <authorList>
            <person name="Lee Y."/>
            <person name="Kim K.H."/>
            <person name="Chun B.H."/>
            <person name="Jung H.S."/>
            <person name="Jeon C.O."/>
        </authorList>
    </citation>
    <scope>NUCLEOTIDE SEQUENCE [LARGE SCALE GENOMIC DNA]</scope>
    <source>
        <strain evidence="4 5">S2-17</strain>
    </source>
</reference>
<dbReference type="PROSITE" id="PS00061">
    <property type="entry name" value="ADH_SHORT"/>
    <property type="match status" value="1"/>
</dbReference>
<dbReference type="PRINTS" id="PR00080">
    <property type="entry name" value="SDRFAMILY"/>
</dbReference>
<dbReference type="Gene3D" id="3.40.50.720">
    <property type="entry name" value="NAD(P)-binding Rossmann-like Domain"/>
    <property type="match status" value="1"/>
</dbReference>
<dbReference type="GO" id="GO:0016491">
    <property type="term" value="F:oxidoreductase activity"/>
    <property type="evidence" value="ECO:0007669"/>
    <property type="project" value="UniProtKB-KW"/>
</dbReference>
<comment type="similarity">
    <text evidence="1">Belongs to the short-chain dehydrogenases/reductases (SDR) family.</text>
</comment>
<dbReference type="CDD" id="cd05233">
    <property type="entry name" value="SDR_c"/>
    <property type="match status" value="1"/>
</dbReference>
<evidence type="ECO:0000313" key="4">
    <source>
        <dbReference type="EMBL" id="AWK74992.1"/>
    </source>
</evidence>
<dbReference type="PANTHER" id="PTHR43975:SF2">
    <property type="entry name" value="EG:BACR7A4.14 PROTEIN-RELATED"/>
    <property type="match status" value="1"/>
</dbReference>
<evidence type="ECO:0000256" key="1">
    <source>
        <dbReference type="ARBA" id="ARBA00006484"/>
    </source>
</evidence>
<organism evidence="4 5">
    <name type="scientific">Rhodococcus oxybenzonivorans</name>
    <dbReference type="NCBI Taxonomy" id="1990687"/>
    <lineage>
        <taxon>Bacteria</taxon>
        <taxon>Bacillati</taxon>
        <taxon>Actinomycetota</taxon>
        <taxon>Actinomycetes</taxon>
        <taxon>Mycobacteriales</taxon>
        <taxon>Nocardiaceae</taxon>
        <taxon>Rhodococcus</taxon>
    </lineage>
</organism>
<dbReference type="AlphaFoldDB" id="A0A2S2C297"/>
<feature type="domain" description="Ketoreductase" evidence="3">
    <location>
        <begin position="11"/>
        <end position="188"/>
    </location>
</feature>
<name>A0A2S2C297_9NOCA</name>
<dbReference type="KEGG" id="roz:CBI38_28970"/>
<gene>
    <name evidence="4" type="ORF">CBI38_28970</name>
</gene>
<dbReference type="Pfam" id="PF13561">
    <property type="entry name" value="adh_short_C2"/>
    <property type="match status" value="1"/>
</dbReference>
<sequence length="274" mass="28671">MTFSDTRHTSPVVLITGGGSGIGAATCEALRALGWTVVICGRRREQLDQVAHATGAHPAIVDITDPDATRRLVEGTANQFGRFDAVVLNAGIVRPGPVAELSEQDWASVVDTNLTAPYRLLHHALPHLIRSRGSVVGVSSVSALRASAGTAGYNATKAALTMLVQSVAVDYGPQGVRANVVCPGWTRTEMADAEMAEYAEARKIDPEQAYRIATALVPLYRPAHASEVAATIAWLVSPAASYVNAAVIPIDGGLQAVDPGTAPFVDTLQSVDPS</sequence>
<accession>A0A2S2C297</accession>
<dbReference type="PRINTS" id="PR00081">
    <property type="entry name" value="GDHRDH"/>
</dbReference>
<proteinExistence type="inferred from homology"/>
<keyword evidence="2" id="KW-0560">Oxidoreductase</keyword>
<dbReference type="FunFam" id="3.40.50.720:FF:000084">
    <property type="entry name" value="Short-chain dehydrogenase reductase"/>
    <property type="match status" value="1"/>
</dbReference>
<dbReference type="SUPFAM" id="SSF51735">
    <property type="entry name" value="NAD(P)-binding Rossmann-fold domains"/>
    <property type="match status" value="1"/>
</dbReference>
<keyword evidence="5" id="KW-1185">Reference proteome</keyword>
<dbReference type="EMBL" id="CP021354">
    <property type="protein sequence ID" value="AWK74992.1"/>
    <property type="molecule type" value="Genomic_DNA"/>
</dbReference>
<evidence type="ECO:0000313" key="5">
    <source>
        <dbReference type="Proteomes" id="UP000245711"/>
    </source>
</evidence>
<dbReference type="OrthoDB" id="7064009at2"/>
<dbReference type="PANTHER" id="PTHR43975">
    <property type="entry name" value="ZGC:101858"/>
    <property type="match status" value="1"/>
</dbReference>
<dbReference type="InterPro" id="IPR036291">
    <property type="entry name" value="NAD(P)-bd_dom_sf"/>
</dbReference>
<dbReference type="InterPro" id="IPR002347">
    <property type="entry name" value="SDR_fam"/>
</dbReference>
<protein>
    <submittedName>
        <fullName evidence="4">Dehydrogenase</fullName>
    </submittedName>
</protein>
<dbReference type="SMART" id="SM00822">
    <property type="entry name" value="PKS_KR"/>
    <property type="match status" value="1"/>
</dbReference>
<evidence type="ECO:0000256" key="2">
    <source>
        <dbReference type="ARBA" id="ARBA00023002"/>
    </source>
</evidence>
<evidence type="ECO:0000259" key="3">
    <source>
        <dbReference type="SMART" id="SM00822"/>
    </source>
</evidence>